<dbReference type="EMBL" id="LVLJ01000438">
    <property type="protein sequence ID" value="OAE34220.1"/>
    <property type="molecule type" value="Genomic_DNA"/>
</dbReference>
<evidence type="ECO:0000313" key="2">
    <source>
        <dbReference type="EMBL" id="OAE34220.1"/>
    </source>
</evidence>
<name>A0A176WM38_MARPO</name>
<feature type="region of interest" description="Disordered" evidence="1">
    <location>
        <begin position="203"/>
        <end position="238"/>
    </location>
</feature>
<dbReference type="AlphaFoldDB" id="A0A176WM38"/>
<comment type="caution">
    <text evidence="2">The sequence shown here is derived from an EMBL/GenBank/DDBJ whole genome shotgun (WGS) entry which is preliminary data.</text>
</comment>
<feature type="compositionally biased region" description="Acidic residues" evidence="1">
    <location>
        <begin position="225"/>
        <end position="236"/>
    </location>
</feature>
<feature type="compositionally biased region" description="Basic and acidic residues" evidence="1">
    <location>
        <begin position="1"/>
        <end position="11"/>
    </location>
</feature>
<feature type="compositionally biased region" description="Basic residues" evidence="1">
    <location>
        <begin position="86"/>
        <end position="95"/>
    </location>
</feature>
<evidence type="ECO:0000256" key="1">
    <source>
        <dbReference type="SAM" id="MobiDB-lite"/>
    </source>
</evidence>
<evidence type="ECO:0000313" key="3">
    <source>
        <dbReference type="Proteomes" id="UP000077202"/>
    </source>
</evidence>
<organism evidence="2 3">
    <name type="scientific">Marchantia polymorpha subsp. ruderalis</name>
    <dbReference type="NCBI Taxonomy" id="1480154"/>
    <lineage>
        <taxon>Eukaryota</taxon>
        <taxon>Viridiplantae</taxon>
        <taxon>Streptophyta</taxon>
        <taxon>Embryophyta</taxon>
        <taxon>Marchantiophyta</taxon>
        <taxon>Marchantiopsida</taxon>
        <taxon>Marchantiidae</taxon>
        <taxon>Marchantiales</taxon>
        <taxon>Marchantiaceae</taxon>
        <taxon>Marchantia</taxon>
    </lineage>
</organism>
<gene>
    <name evidence="2" type="ORF">AXG93_3131s1000</name>
</gene>
<feature type="region of interest" description="Disordered" evidence="1">
    <location>
        <begin position="1"/>
        <end position="130"/>
    </location>
</feature>
<accession>A0A176WM38</accession>
<keyword evidence="3" id="KW-1185">Reference proteome</keyword>
<feature type="compositionally biased region" description="Polar residues" evidence="1">
    <location>
        <begin position="118"/>
        <end position="130"/>
    </location>
</feature>
<dbReference type="Proteomes" id="UP000077202">
    <property type="component" value="Unassembled WGS sequence"/>
</dbReference>
<reference evidence="2" key="1">
    <citation type="submission" date="2016-03" db="EMBL/GenBank/DDBJ databases">
        <title>Mechanisms controlling the formation of the plant cell surface in tip-growing cells are functionally conserved among land plants.</title>
        <authorList>
            <person name="Honkanen S."/>
            <person name="Jones V.A."/>
            <person name="Morieri G."/>
            <person name="Champion C."/>
            <person name="Hetherington A.J."/>
            <person name="Kelly S."/>
            <person name="Saint-Marcoux D."/>
            <person name="Proust H."/>
            <person name="Prescott H."/>
            <person name="Dolan L."/>
        </authorList>
    </citation>
    <scope>NUCLEOTIDE SEQUENCE [LARGE SCALE GENOMIC DNA]</scope>
    <source>
        <tissue evidence="2">Whole gametophyte</tissue>
    </source>
</reference>
<proteinExistence type="predicted"/>
<protein>
    <submittedName>
        <fullName evidence="2">Uncharacterized protein</fullName>
    </submittedName>
</protein>
<sequence>MGGRCRTESARIARCPSQASSNNEQARPKQKARKLILPADSSADTRRAAVVRDSPSSGEDVSAEILGRTGLPAPKARVPSAEAHRPFSHRRRRAATARTPTQEICLPLEQVPFDDSPSEQGLSAQAPSAQEQFRMVPLAETTSALKSLEHIPMGEGRNADTRVPSAEAPSAVLDRDDIVGPPWAGSPTMLKVLAGYEVEAPAEEAARPSARESPRNPAATKILETEDDTPLEEEEVQSVRGTPTRVLCEQVVPLLRYLDCKVTKISVSYR</sequence>
<feature type="compositionally biased region" description="Basic and acidic residues" evidence="1">
    <location>
        <begin position="204"/>
        <end position="214"/>
    </location>
</feature>